<feature type="coiled-coil region" evidence="1">
    <location>
        <begin position="479"/>
        <end position="571"/>
    </location>
</feature>
<feature type="region of interest" description="Disordered" evidence="2">
    <location>
        <begin position="23"/>
        <end position="85"/>
    </location>
</feature>
<feature type="compositionally biased region" description="Basic and acidic residues" evidence="2">
    <location>
        <begin position="1657"/>
        <end position="1672"/>
    </location>
</feature>
<evidence type="ECO:0000313" key="4">
    <source>
        <dbReference type="Proteomes" id="UP000001876"/>
    </source>
</evidence>
<organism evidence="4">
    <name type="scientific">Micromonas pusilla (strain CCMP1545)</name>
    <name type="common">Picoplanktonic green alga</name>
    <dbReference type="NCBI Taxonomy" id="564608"/>
    <lineage>
        <taxon>Eukaryota</taxon>
        <taxon>Viridiplantae</taxon>
        <taxon>Chlorophyta</taxon>
        <taxon>Mamiellophyceae</taxon>
        <taxon>Mamiellales</taxon>
        <taxon>Mamiellaceae</taxon>
        <taxon>Micromonas</taxon>
    </lineage>
</organism>
<feature type="region of interest" description="Disordered" evidence="2">
    <location>
        <begin position="1305"/>
        <end position="1337"/>
    </location>
</feature>
<feature type="compositionally biased region" description="Low complexity" evidence="2">
    <location>
        <begin position="124"/>
        <end position="133"/>
    </location>
</feature>
<feature type="region of interest" description="Disordered" evidence="2">
    <location>
        <begin position="1210"/>
        <end position="1253"/>
    </location>
</feature>
<protein>
    <submittedName>
        <fullName evidence="3">Predicted protein</fullName>
    </submittedName>
</protein>
<feature type="compositionally biased region" description="Acidic residues" evidence="2">
    <location>
        <begin position="1686"/>
        <end position="1695"/>
    </location>
</feature>
<feature type="compositionally biased region" description="Basic and acidic residues" evidence="2">
    <location>
        <begin position="69"/>
        <end position="78"/>
    </location>
</feature>
<feature type="compositionally biased region" description="Acidic residues" evidence="2">
    <location>
        <begin position="1642"/>
        <end position="1651"/>
    </location>
</feature>
<evidence type="ECO:0000256" key="1">
    <source>
        <dbReference type="SAM" id="Coils"/>
    </source>
</evidence>
<gene>
    <name evidence="3" type="ORF">MICPUCDRAFT_56495</name>
</gene>
<feature type="coiled-coil region" evidence="1">
    <location>
        <begin position="674"/>
        <end position="712"/>
    </location>
</feature>
<feature type="region of interest" description="Disordered" evidence="2">
    <location>
        <begin position="210"/>
        <end position="280"/>
    </location>
</feature>
<dbReference type="GeneID" id="9682353"/>
<evidence type="ECO:0000313" key="3">
    <source>
        <dbReference type="EMBL" id="EEH59032.1"/>
    </source>
</evidence>
<feature type="compositionally biased region" description="Acidic residues" evidence="2">
    <location>
        <begin position="1322"/>
        <end position="1336"/>
    </location>
</feature>
<feature type="compositionally biased region" description="Low complexity" evidence="2">
    <location>
        <begin position="1226"/>
        <end position="1240"/>
    </location>
</feature>
<feature type="region of interest" description="Disordered" evidence="2">
    <location>
        <begin position="101"/>
        <end position="160"/>
    </location>
</feature>
<proteinExistence type="predicted"/>
<evidence type="ECO:0000256" key="2">
    <source>
        <dbReference type="SAM" id="MobiDB-lite"/>
    </source>
</evidence>
<dbReference type="Proteomes" id="UP000001876">
    <property type="component" value="Unassembled WGS sequence"/>
</dbReference>
<feature type="compositionally biased region" description="Acidic residues" evidence="2">
    <location>
        <begin position="1506"/>
        <end position="1516"/>
    </location>
</feature>
<keyword evidence="4" id="KW-1185">Reference proteome</keyword>
<feature type="region of interest" description="Disordered" evidence="2">
    <location>
        <begin position="1497"/>
        <end position="1703"/>
    </location>
</feature>
<feature type="compositionally biased region" description="Basic and acidic residues" evidence="2">
    <location>
        <begin position="1528"/>
        <end position="1538"/>
    </location>
</feature>
<feature type="compositionally biased region" description="Basic and acidic residues" evidence="2">
    <location>
        <begin position="1617"/>
        <end position="1641"/>
    </location>
</feature>
<feature type="coiled-coil region" evidence="1">
    <location>
        <begin position="1011"/>
        <end position="1207"/>
    </location>
</feature>
<sequence length="1703" mass="188568">MPVSKERTVPITSWANAELEVSERLRRSEREFPVPKIPELARERSRSAPETAAPRSPARETSTSTSGGARERSPDHLLTKRRGNPFGFGFAIDVHALLDKLPKPGRRAPPSPARRPASENDATSSENSHSSPSPAKENALVAAGLATPPPTKTPDADAMLASSPDADAMLASSPAPTWTPKHLDSANKLNAELHAKLVREQEKAREAIKNLKREHDARLNKERGERKEEVRRMNEQHEARAKKREEEASREREKREDERERARERDADDLKRLNERLEEKATRLGEEMRRLCDEHEARLKKHDDERKAERENVRRLKAEHDAARKADKAVAEGKYAEYEKAVALGKLEMEDLARQLEKDRRELRTERGEFKIRVRRFQEDHDLMESELDETQTNAQMMLREAQAEIIALKNTAQRIEAEWEVTKLEQAAVAAEKEKERARQKVELRFKTVWMSALRASFVRWKSESRRIKNGRAIEEERKLLISNAAKAEKALEEESARGAAMLEAAREEAKREREAAKLQREETLAAAKKDLNDAEAAKKAAIKKMEDALKAQTEATIRAQNQLEEAELNQAAAARAASVAALGRLEQRAALRFRTVLMSLLRSSFTRWKNETSLSRVERVERAEMLEHKAAKERAEQALEDARASQEKMIEGMKAKHEESVDAIKTEHSRAVETIKAEHSEAVSKLEDALRKSNEEISTAKKHLEEAKLAQNAAAKKVEVAARERAAQTATLRFRTVLMGSLRSSFVRWKYVAKYQKMERTEQSERLALVKEKEKAENELAEARKANQETVAAMRSKQAETLQIIEDAKQSIAKQVQEKQDSTIKKLEEALEKQTNATLRAQKQFDDAELARAAAVQAAKIAATERALQKAALRFKTVMMGSLRASFQRWKYAAKFMRRDREADAERETLLASTRKAGRELEDARRAQEDAVASLREKQRKEKQRLEEQHAAAAEQKASTYAEQLAAIKREAAAALASAREEELDSTADIERRVKTAVDQTKLELGSSVDQLRAQLASLEIKLTASRKSFEMASHRNATLEDEVDAANRKADEAQKAYQGARAAAAFMEADADEMKQVLDQVNEAHALALEDERRKLARAEAMNLAGDEEMRKEINRLHSELEEQKLLVAAASKATKDAMAAAAAKAAEAAKAESEAARARESMLLSDAASSAEMAKTNAAMSDRESLAKECEQLRLELAAARQAAALVANSPASEERKRTSARKASPSPAPAGSASSSKKKSARQRGTITVDEHEEAIALLRGEIQVLVSRLGDVGKNDEVTDEDVARARSKAAKDLDLAIQLTEDWEEEPRTPRGANDDDGSESGSESDDDHVETVVKLNNRCKTLVVKGKAALARIVALEVELASAVNEKESATAWALACTRRAKGAEEAAMFAKDEARDLKLRTRDIRLGKRSTEAEDVDPIAAKAAIERLEVELSEARDAAAASATTIAEIARERDVLKRELVGYERRKKAGGDFDELISGSNVIERLGMTPVKAKEEPEPEEEEEEEGFFAWLTTPSRQPDVEEKAKKKEEDDEPGFFRTLFGLTPSKDAAGEGGARPAASEKSDSSASRSDAFATAAPRFRSGASVTSGDDAATRNLANTPPSIPKLDLSRVSRSPGEERDRGGREGARSDADADAESDAESDAASGDARRVAGEASESDARSRSGPGGFWKRVAGDDADFSDSDSVESVSGQL</sequence>
<feature type="coiled-coil region" evidence="1">
    <location>
        <begin position="768"/>
        <end position="846"/>
    </location>
</feature>
<accession>C1MME0</accession>
<dbReference type="RefSeq" id="XP_003057387.1">
    <property type="nucleotide sequence ID" value="XM_003057341.1"/>
</dbReference>
<name>C1MME0_MICPC</name>
<dbReference type="EMBL" id="GG663737">
    <property type="protein sequence ID" value="EEH59032.1"/>
    <property type="molecule type" value="Genomic_DNA"/>
</dbReference>
<keyword evidence="1" id="KW-0175">Coiled coil</keyword>
<feature type="coiled-coil region" evidence="1">
    <location>
        <begin position="920"/>
        <end position="984"/>
    </location>
</feature>
<reference evidence="3 4" key="1">
    <citation type="journal article" date="2009" name="Science">
        <title>Green evolution and dynamic adaptations revealed by genomes of the marine picoeukaryotes Micromonas.</title>
        <authorList>
            <person name="Worden A.Z."/>
            <person name="Lee J.H."/>
            <person name="Mock T."/>
            <person name="Rouze P."/>
            <person name="Simmons M.P."/>
            <person name="Aerts A.L."/>
            <person name="Allen A.E."/>
            <person name="Cuvelier M.L."/>
            <person name="Derelle E."/>
            <person name="Everett M.V."/>
            <person name="Foulon E."/>
            <person name="Grimwood J."/>
            <person name="Gundlach H."/>
            <person name="Henrissat B."/>
            <person name="Napoli C."/>
            <person name="McDonald S.M."/>
            <person name="Parker M.S."/>
            <person name="Rombauts S."/>
            <person name="Salamov A."/>
            <person name="Von Dassow P."/>
            <person name="Badger J.H."/>
            <person name="Coutinho P.M."/>
            <person name="Demir E."/>
            <person name="Dubchak I."/>
            <person name="Gentemann C."/>
            <person name="Eikrem W."/>
            <person name="Gready J.E."/>
            <person name="John U."/>
            <person name="Lanier W."/>
            <person name="Lindquist E.A."/>
            <person name="Lucas S."/>
            <person name="Mayer K.F."/>
            <person name="Moreau H."/>
            <person name="Not F."/>
            <person name="Otillar R."/>
            <person name="Panaud O."/>
            <person name="Pangilinan J."/>
            <person name="Paulsen I."/>
            <person name="Piegu B."/>
            <person name="Poliakov A."/>
            <person name="Robbens S."/>
            <person name="Schmutz J."/>
            <person name="Toulza E."/>
            <person name="Wyss T."/>
            <person name="Zelensky A."/>
            <person name="Zhou K."/>
            <person name="Armbrust E.V."/>
            <person name="Bhattacharya D."/>
            <person name="Goodenough U.W."/>
            <person name="Van de Peer Y."/>
            <person name="Grigoriev I.V."/>
        </authorList>
    </citation>
    <scope>NUCLEOTIDE SEQUENCE [LARGE SCALE GENOMIC DNA]</scope>
    <source>
        <strain evidence="3 4">CCMP1545</strain>
    </source>
</reference>
<feature type="compositionally biased region" description="Low complexity" evidence="2">
    <location>
        <begin position="1574"/>
        <end position="1586"/>
    </location>
</feature>
<dbReference type="KEGG" id="mpp:MICPUCDRAFT_56495"/>
<feature type="compositionally biased region" description="Basic and acidic residues" evidence="2">
    <location>
        <begin position="23"/>
        <end position="47"/>
    </location>
</feature>